<gene>
    <name evidence="9" type="ORF">YH65_09790</name>
</gene>
<reference evidence="9 10" key="1">
    <citation type="submission" date="2015-04" db="EMBL/GenBank/DDBJ databases">
        <title>Complete genome sequence of Sulfurovum lithotrophicum ATCC BAA-797T.</title>
        <authorList>
            <person name="Ahn J."/>
            <person name="Park G."/>
            <person name="Jeon W."/>
            <person name="Jang Y."/>
            <person name="Jang M."/>
            <person name="Lee H."/>
            <person name="Lee H."/>
        </authorList>
    </citation>
    <scope>NUCLEOTIDE SEQUENCE [LARGE SCALE GENOMIC DNA]</scope>
    <source>
        <strain evidence="10">ATCC BAA-797 / 42BKT</strain>
    </source>
</reference>
<dbReference type="AlphaFoldDB" id="A0A7U4M2G4"/>
<feature type="domain" description="RCK C-terminal" evidence="8">
    <location>
        <begin position="138"/>
        <end position="217"/>
    </location>
</feature>
<accession>A0A7U4M2G4</accession>
<evidence type="ECO:0000313" key="10">
    <source>
        <dbReference type="Proteomes" id="UP000034444"/>
    </source>
</evidence>
<dbReference type="OrthoDB" id="9775180at2"/>
<keyword evidence="3" id="KW-0633">Potassium transport</keyword>
<evidence type="ECO:0000259" key="8">
    <source>
        <dbReference type="PROSITE" id="PS51202"/>
    </source>
</evidence>
<name>A0A7U4M2G4_9BACT</name>
<evidence type="ECO:0000256" key="3">
    <source>
        <dbReference type="ARBA" id="ARBA00022538"/>
    </source>
</evidence>
<dbReference type="SUPFAM" id="SSF51735">
    <property type="entry name" value="NAD(P)-binding Rossmann-fold domains"/>
    <property type="match status" value="2"/>
</dbReference>
<dbReference type="SUPFAM" id="SSF116726">
    <property type="entry name" value="TrkA C-terminal domain-like"/>
    <property type="match status" value="2"/>
</dbReference>
<dbReference type="Pfam" id="PF02080">
    <property type="entry name" value="TrkA_C"/>
    <property type="match status" value="1"/>
</dbReference>
<reference evidence="10" key="2">
    <citation type="journal article" date="2017" name="Stand. Genomic Sci.">
        <title>Complete genome sequence of the sulfur-oxidizing chemolithoautotrophic Sulfurovum lithotrophicum 42BKTT.</title>
        <authorList>
            <person name="Jeon W."/>
            <person name="Priscilla L."/>
            <person name="Park G."/>
            <person name="Lee H."/>
            <person name="Lee N."/>
            <person name="Lee D."/>
            <person name="Kwon H."/>
            <person name="Ahn I."/>
            <person name="Lee C."/>
            <person name="Lee H."/>
            <person name="Ahn J."/>
        </authorList>
    </citation>
    <scope>NUCLEOTIDE SEQUENCE [LARGE SCALE GENOMIC DNA]</scope>
    <source>
        <strain evidence="10">ATCC BAA-797 / 42BKT</strain>
    </source>
</reference>
<evidence type="ECO:0000256" key="1">
    <source>
        <dbReference type="ARBA" id="ARBA00017378"/>
    </source>
</evidence>
<evidence type="ECO:0000256" key="5">
    <source>
        <dbReference type="ARBA" id="ARBA00023027"/>
    </source>
</evidence>
<feature type="domain" description="RCK C-terminal" evidence="8">
    <location>
        <begin position="361"/>
        <end position="440"/>
    </location>
</feature>
<dbReference type="Gene3D" id="3.30.70.1450">
    <property type="entry name" value="Regulator of K+ conductance, C-terminal domain"/>
    <property type="match status" value="1"/>
</dbReference>
<dbReference type="InterPro" id="IPR036721">
    <property type="entry name" value="RCK_C_sf"/>
</dbReference>
<proteinExistence type="predicted"/>
<dbReference type="RefSeq" id="WP_046551704.1">
    <property type="nucleotide sequence ID" value="NZ_CP011308.1"/>
</dbReference>
<keyword evidence="5" id="KW-0520">NAD</keyword>
<dbReference type="InterPro" id="IPR003148">
    <property type="entry name" value="RCK_N"/>
</dbReference>
<feature type="domain" description="RCK N-terminal" evidence="7">
    <location>
        <begin position="223"/>
        <end position="351"/>
    </location>
</feature>
<dbReference type="PANTHER" id="PTHR43833:SF5">
    <property type="entry name" value="TRK SYSTEM POTASSIUM UPTAKE PROTEIN TRKA"/>
    <property type="match status" value="1"/>
</dbReference>
<feature type="domain" description="RCK N-terminal" evidence="7">
    <location>
        <begin position="1"/>
        <end position="118"/>
    </location>
</feature>
<keyword evidence="6" id="KW-0406">Ion transport</keyword>
<dbReference type="InterPro" id="IPR006036">
    <property type="entry name" value="K_uptake_TrkA"/>
</dbReference>
<evidence type="ECO:0000259" key="7">
    <source>
        <dbReference type="PROSITE" id="PS51201"/>
    </source>
</evidence>
<evidence type="ECO:0000256" key="6">
    <source>
        <dbReference type="ARBA" id="ARBA00023065"/>
    </source>
</evidence>
<dbReference type="Gene3D" id="3.40.50.720">
    <property type="entry name" value="NAD(P)-binding Rossmann-like Domain"/>
    <property type="match status" value="2"/>
</dbReference>
<dbReference type="GO" id="GO:0005886">
    <property type="term" value="C:plasma membrane"/>
    <property type="evidence" value="ECO:0007669"/>
    <property type="project" value="InterPro"/>
</dbReference>
<evidence type="ECO:0000256" key="2">
    <source>
        <dbReference type="ARBA" id="ARBA00022448"/>
    </source>
</evidence>
<dbReference type="InterPro" id="IPR050721">
    <property type="entry name" value="Trk_Ktr_HKT_K-transport"/>
</dbReference>
<protein>
    <recommendedName>
        <fullName evidence="1">Trk system potassium uptake protein TrkA</fullName>
    </recommendedName>
</protein>
<dbReference type="InterPro" id="IPR006037">
    <property type="entry name" value="RCK_C"/>
</dbReference>
<dbReference type="InterPro" id="IPR036291">
    <property type="entry name" value="NAD(P)-bd_dom_sf"/>
</dbReference>
<dbReference type="PRINTS" id="PR00335">
    <property type="entry name" value="KUPTAKETRKA"/>
</dbReference>
<keyword evidence="4" id="KW-0630">Potassium</keyword>
<dbReference type="EMBL" id="CP011308">
    <property type="protein sequence ID" value="AKF25638.1"/>
    <property type="molecule type" value="Genomic_DNA"/>
</dbReference>
<keyword evidence="2" id="KW-0813">Transport</keyword>
<dbReference type="Proteomes" id="UP000034444">
    <property type="component" value="Chromosome"/>
</dbReference>
<organism evidence="9 10">
    <name type="scientific">Sulfurovum lithotrophicum</name>
    <dbReference type="NCBI Taxonomy" id="206403"/>
    <lineage>
        <taxon>Bacteria</taxon>
        <taxon>Pseudomonadati</taxon>
        <taxon>Campylobacterota</taxon>
        <taxon>Epsilonproteobacteria</taxon>
        <taxon>Campylobacterales</taxon>
        <taxon>Sulfurovaceae</taxon>
        <taxon>Sulfurovum</taxon>
    </lineage>
</organism>
<evidence type="ECO:0000256" key="4">
    <source>
        <dbReference type="ARBA" id="ARBA00022958"/>
    </source>
</evidence>
<sequence>MDIMIAGSGTVGYGLAQTLSYQHNVMVIDKDISKLNKLDEDVDVMVVHGDIENPKTYQMLNLEKIDLFIAVTDSDEANLLSTLIVEDVVEINKKIIRLKNDGFLKSRVLEKLSIDYAVFPDITTANKVKALFTFPKANNVKMFHQTKHKLISIRVQYDAQMLYRVNEFMSDAVAIVGIEREKRFFVPSKEERIEKGDLVYLFGDMDAIEKISAKLDEKMPSSIKKIVIFGANTLAQKIAKALLDKKLDIKMIEKDISHCRAASELLQHRVTIINSAYEDQRLFEEEGLKNADMIIAASHDDEKNIVKCIEAKEYGIEKVVAVNNDKAYYNLMHKMGVVVVRGSKAGAHYAILEKISSSSIVTQRHYCGGNGILFMRKIYPNSELIGKKPREVKIGTSVLLLSREEKLYALSDITQFEQGDIIAVFGEYDYKEEIQQWIYTL</sequence>
<dbReference type="KEGG" id="slh:YH65_09790"/>
<dbReference type="PANTHER" id="PTHR43833">
    <property type="entry name" value="POTASSIUM CHANNEL PROTEIN 2-RELATED-RELATED"/>
    <property type="match status" value="1"/>
</dbReference>
<keyword evidence="10" id="KW-1185">Reference proteome</keyword>
<dbReference type="Pfam" id="PF02254">
    <property type="entry name" value="TrkA_N"/>
    <property type="match status" value="2"/>
</dbReference>
<dbReference type="GO" id="GO:0015079">
    <property type="term" value="F:potassium ion transmembrane transporter activity"/>
    <property type="evidence" value="ECO:0007669"/>
    <property type="project" value="InterPro"/>
</dbReference>
<dbReference type="PROSITE" id="PS51202">
    <property type="entry name" value="RCK_C"/>
    <property type="match status" value="2"/>
</dbReference>
<dbReference type="PROSITE" id="PS51201">
    <property type="entry name" value="RCK_N"/>
    <property type="match status" value="2"/>
</dbReference>
<evidence type="ECO:0000313" key="9">
    <source>
        <dbReference type="EMBL" id="AKF25638.1"/>
    </source>
</evidence>